<dbReference type="Gene3D" id="2.180.10.10">
    <property type="entry name" value="RHS repeat-associated core"/>
    <property type="match status" value="2"/>
</dbReference>
<proteinExistence type="predicted"/>
<feature type="signal peptide" evidence="3">
    <location>
        <begin position="1"/>
        <end position="31"/>
    </location>
</feature>
<feature type="region of interest" description="Disordered" evidence="2">
    <location>
        <begin position="1604"/>
        <end position="1630"/>
    </location>
</feature>
<feature type="domain" description="Hint" evidence="4">
    <location>
        <begin position="2034"/>
        <end position="2139"/>
    </location>
</feature>
<evidence type="ECO:0000313" key="5">
    <source>
        <dbReference type="EMBL" id="MET9849046.1"/>
    </source>
</evidence>
<evidence type="ECO:0000259" key="4">
    <source>
        <dbReference type="SMART" id="SM00306"/>
    </source>
</evidence>
<feature type="compositionally biased region" description="Low complexity" evidence="2">
    <location>
        <begin position="70"/>
        <end position="83"/>
    </location>
</feature>
<dbReference type="Gene3D" id="2.170.16.10">
    <property type="entry name" value="Hedgehog/Intein (Hint) domain"/>
    <property type="match status" value="1"/>
</dbReference>
<feature type="region of interest" description="Disordered" evidence="2">
    <location>
        <begin position="48"/>
        <end position="83"/>
    </location>
</feature>
<dbReference type="Pfam" id="PF25023">
    <property type="entry name" value="TEN_YD-shell"/>
    <property type="match status" value="1"/>
</dbReference>
<keyword evidence="3" id="KW-0732">Signal</keyword>
<keyword evidence="6" id="KW-1185">Reference proteome</keyword>
<evidence type="ECO:0000313" key="6">
    <source>
        <dbReference type="Proteomes" id="UP001550210"/>
    </source>
</evidence>
<dbReference type="Pfam" id="PF07591">
    <property type="entry name" value="PT-HINT"/>
    <property type="match status" value="1"/>
</dbReference>
<dbReference type="NCBIfam" id="TIGR01643">
    <property type="entry name" value="YD_repeat_2x"/>
    <property type="match status" value="2"/>
</dbReference>
<dbReference type="PROSITE" id="PS50817">
    <property type="entry name" value="INTEIN_N_TER"/>
    <property type="match status" value="1"/>
</dbReference>
<dbReference type="SMART" id="SM00306">
    <property type="entry name" value="HintN"/>
    <property type="match status" value="1"/>
</dbReference>
<feature type="region of interest" description="Disordered" evidence="2">
    <location>
        <begin position="787"/>
        <end position="819"/>
    </location>
</feature>
<name>A0ABV2V5D7_9ACTN</name>
<dbReference type="InterPro" id="IPR031325">
    <property type="entry name" value="RHS_repeat"/>
</dbReference>
<dbReference type="RefSeq" id="WP_355401335.1">
    <property type="nucleotide sequence ID" value="NZ_JBEXPZ010000047.1"/>
</dbReference>
<protein>
    <submittedName>
        <fullName evidence="5">Polymorphic toxin-type HINT domain-containing protein</fullName>
    </submittedName>
</protein>
<evidence type="ECO:0000256" key="2">
    <source>
        <dbReference type="SAM" id="MobiDB-lite"/>
    </source>
</evidence>
<dbReference type="NCBIfam" id="TIGR03696">
    <property type="entry name" value="Rhs_assc_core"/>
    <property type="match status" value="1"/>
</dbReference>
<organism evidence="5 6">
    <name type="scientific">Streptomyces ossamyceticus</name>
    <dbReference type="NCBI Taxonomy" id="249581"/>
    <lineage>
        <taxon>Bacteria</taxon>
        <taxon>Bacillati</taxon>
        <taxon>Actinomycetota</taxon>
        <taxon>Actinomycetes</taxon>
        <taxon>Kitasatosporales</taxon>
        <taxon>Streptomycetaceae</taxon>
        <taxon>Streptomyces</taxon>
    </lineage>
</organism>
<dbReference type="InterPro" id="IPR056823">
    <property type="entry name" value="TEN-like_YD-shell"/>
</dbReference>
<dbReference type="Proteomes" id="UP001550210">
    <property type="component" value="Unassembled WGS sequence"/>
</dbReference>
<gene>
    <name evidence="5" type="ORF">ABZZ21_31775</name>
</gene>
<dbReference type="InterPro" id="IPR022385">
    <property type="entry name" value="Rhs_assc_core"/>
</dbReference>
<sequence length="2294" mass="245588">MTSRPRRRTGRPWRQVALATAAVLTGTLIQAAGAPAVAQAWHKPALPKAEKPVAGGPAGKAVPRKVMKGPRTPDTAPATAWPKATAATVALREDTTRVKGTPLTLDTRVQKAKDAATGTYTVRTLSRKAARKTGVDGPVVTLTPRQDGETRAGKVRAALDYSSFAGLHGGGYGSRLTFVQLPACVLTTPQKAKCRTARPVTTVNDADKQTLTAKSVAVNAAGATVLAATTSASSDKGDYKATSLSASSTWNTDLSSGSFAWSYDMAVPKVPGGLAPQVGLSYSSGGVDGRTGNSNNQASWVGDGFDLAPGFIERSYKSCEKDGATNADGKEPGDLCWAYDNATLSLNGSGGELVPNGANSWKLQNDDGTKVDRLYGSSDNVRSNGARNDEYWRVTTPDGTRYYFGYNRLPGWASGNETTDSTWTVPVFGNNADEPCNASTFAASWCQQGWRWNLDYVVDRRGNAVAYYYDKETNSYGRNLKAADDTPYVRGGTLDRVEYGLKSSAMYSAKALAKVDLTSSERCIPDGATTCSSISTGSQYWYDTPWDLNCEAGTDCDDGRYSPAFFTRKRLTEVATQVYDGSGYKNVDSWKLTHRWGMADTDYQLLLDSVQRTGHDGTSSITLPKTTFAYKQLANRLDKTGDGYAPYIKSRLSTIADDSGGQIDVNYSVPVCDFGALPTPQTNTTRCFPQYIGGSSSDDPELQWFNKYVVDSVTATDRTGGSPDQVTQYDYLDGAAWHYDDDDGMSKAKLRTWSQWRGYGHVRVRTGGQGGASAMKTQTDSYFLRGMDGDRKDPSGGTKSVSVTLGDGEGDPITDHESQAGFAYKTVTYSGPGGKVLEKTVSRPWYKETAKKVRDWGTVTANFTGTASTKSWTSLDDGAGTKWRTTSGSDTHDPATGLVVQSEDLGDTTTADDNQCTRTTYVAGSVPLGTPARVETVAKACDVTPSRPADVISDVRTAYDGGAYGVAATKGDATRVAKLKTYNGTTAVYLESSSTFDGYGRALTTTDLTADVTVTASGVLTRTARSGGRTTTTAYTPTTGFATSSTVTTPPATAGDSTTTQTSTTTYEALRGLPLTETDTNSKVTTYAYDALGRVTKVWLPDRTTGLTPSSEFTYTITDGKPVAVGTKTIGNSGAQDTSYTLYDAFLRPRQTQSPGPDGGTLLSDIFYDERGLKTKEFATYYITAAPSTTLFKPADALSVETQNRYTYDGLGRVTELKAIAGNGDGGEVLGVTRTLYGGDRTTVIPPAGGTAQTAVTDARGRTTELRLLHSRSADAAYDTTSYEYSPRGELTKVTDPAGNDWTWTYDLMGRLTDTTDPDKGAGHLEYDDRSLMTLSRNAKGVLAHVYDGLGRKTEMRDNSPSGTLRAKWVYDTISGAKGQLASSSRFSGGQEYKSSVVAYDRLYRPLRTSVTIPSSEGDLQGTYLSATTYNASGTVQGVGYPKAGDLAANTVTYTYEDGTLRPVGISGPLNLTASTKYSLTGKPLQYSMAANGGKATYETNTYQWGTQRLATSRVDRQDIAGVDQLNTYTYDEAGNVLSVSDTSRSGTDNQCFTYDHLGRVTEAWAQSTTGCVATPGTSAVGGPAPYWTSYTYDKVGNRLTETQHATEAGSSDTKREYHYPDPGAVRPHAVTSVDNTAGTVKSRDSFTYDDVGNTRTRLLNDGTSQTLDWDTEGHLTKVTEPVEGGSDKVTEYLYDSEGNRLIGRTPTETTLYLGPTEITLAKGSTAPKATRYFDLGGGHTAVQANDGKISFTLADHHGTAQLSVDATTQALTQRRTLPFGGPRGTPPTSFAGTRGFVGGTIDKTTGLTHLGAREYDSTLGRFLSVDPVFTDSDPQQMHGYTYANNNPLTHSDPAGTEIGSRPNSCQYSLANCSKKTQKEVGYDPKSGTTDYRRGNIYKRSQAAKKYWVAANTPVSNDIDHLADDYWHPRMNGEFTDDFWYNPVYETSQKGQEGTACYGREGCRQAFLYVLHGGRDVEKAKEIAATYCVYNADECNEKAAAVARGNVVKEVTSTLLLGYLSGAAGAGRRGATPCNSFVPGTQVLMADGTTKPIEDVKTGDKVLSRDPKTGRTEVKTVTAEITGEGRKDLVRITLSVEADGEKQTATITATAGHPFWVPALGAWTDATDLATGEQLRSATGAVVRITGIRRWTQSATVHNLTVADFHTYHVLAGATPVLVHNSTACGPSVGAGANLANLSGAERTRIQNAANRIGRPISVVGSRTLGPRSSSNPKGWHGESDWDYVITGVNSRTKHSVSSSLPKADVTLGVGRRQDIFTGPLDPSRPHITFYPQG</sequence>
<dbReference type="InterPro" id="IPR006141">
    <property type="entry name" value="Intein_N"/>
</dbReference>
<dbReference type="PANTHER" id="PTHR32305">
    <property type="match status" value="1"/>
</dbReference>
<dbReference type="SUPFAM" id="SSF51294">
    <property type="entry name" value="Hedgehog/intein (Hint) domain"/>
    <property type="match status" value="1"/>
</dbReference>
<dbReference type="InterPro" id="IPR036844">
    <property type="entry name" value="Hint_dom_sf"/>
</dbReference>
<dbReference type="CDD" id="cd00081">
    <property type="entry name" value="Hint"/>
    <property type="match status" value="1"/>
</dbReference>
<dbReference type="PANTHER" id="PTHR32305:SF17">
    <property type="entry name" value="TRNA NUCLEASE WAPA"/>
    <property type="match status" value="1"/>
</dbReference>
<dbReference type="InterPro" id="IPR003587">
    <property type="entry name" value="Hint_dom_N"/>
</dbReference>
<dbReference type="InterPro" id="IPR050708">
    <property type="entry name" value="T6SS_VgrG/RHS"/>
</dbReference>
<feature type="region of interest" description="Disordered" evidence="2">
    <location>
        <begin position="1023"/>
        <end position="1062"/>
    </location>
</feature>
<comment type="caution">
    <text evidence="5">The sequence shown here is derived from an EMBL/GenBank/DDBJ whole genome shotgun (WGS) entry which is preliminary data.</text>
</comment>
<dbReference type="EMBL" id="JBEXPZ010000047">
    <property type="protein sequence ID" value="MET9849046.1"/>
    <property type="molecule type" value="Genomic_DNA"/>
</dbReference>
<evidence type="ECO:0000256" key="1">
    <source>
        <dbReference type="ARBA" id="ARBA00022737"/>
    </source>
</evidence>
<accession>A0ABV2V5D7</accession>
<reference evidence="5 6" key="1">
    <citation type="submission" date="2024-06" db="EMBL/GenBank/DDBJ databases">
        <title>The Natural Products Discovery Center: Release of the First 8490 Sequenced Strains for Exploring Actinobacteria Biosynthetic Diversity.</title>
        <authorList>
            <person name="Kalkreuter E."/>
            <person name="Kautsar S.A."/>
            <person name="Yang D."/>
            <person name="Bader C.D."/>
            <person name="Teijaro C.N."/>
            <person name="Fluegel L."/>
            <person name="Davis C.M."/>
            <person name="Simpson J.R."/>
            <person name="Lauterbach L."/>
            <person name="Steele A.D."/>
            <person name="Gui C."/>
            <person name="Meng S."/>
            <person name="Li G."/>
            <person name="Viehrig K."/>
            <person name="Ye F."/>
            <person name="Su P."/>
            <person name="Kiefer A.F."/>
            <person name="Nichols A."/>
            <person name="Cepeda A.J."/>
            <person name="Yan W."/>
            <person name="Fan B."/>
            <person name="Jiang Y."/>
            <person name="Adhikari A."/>
            <person name="Zheng C.-J."/>
            <person name="Schuster L."/>
            <person name="Cowan T.M."/>
            <person name="Smanski M.J."/>
            <person name="Chevrette M.G."/>
            <person name="De Carvalho L.P.S."/>
            <person name="Shen B."/>
        </authorList>
    </citation>
    <scope>NUCLEOTIDE SEQUENCE [LARGE SCALE GENOMIC DNA]</scope>
    <source>
        <strain evidence="5 6">NPDC006434</strain>
    </source>
</reference>
<dbReference type="Pfam" id="PF05593">
    <property type="entry name" value="RHS_repeat"/>
    <property type="match status" value="2"/>
</dbReference>
<feature type="chain" id="PRO_5047065324" evidence="3">
    <location>
        <begin position="32"/>
        <end position="2294"/>
    </location>
</feature>
<dbReference type="InterPro" id="IPR006530">
    <property type="entry name" value="YD"/>
</dbReference>
<keyword evidence="1" id="KW-0677">Repeat</keyword>
<evidence type="ECO:0000256" key="3">
    <source>
        <dbReference type="SAM" id="SignalP"/>
    </source>
</evidence>